<organism evidence="1 2">
    <name type="scientific">Rhododendron molle</name>
    <name type="common">Chinese azalea</name>
    <name type="synonym">Azalea mollis</name>
    <dbReference type="NCBI Taxonomy" id="49168"/>
    <lineage>
        <taxon>Eukaryota</taxon>
        <taxon>Viridiplantae</taxon>
        <taxon>Streptophyta</taxon>
        <taxon>Embryophyta</taxon>
        <taxon>Tracheophyta</taxon>
        <taxon>Spermatophyta</taxon>
        <taxon>Magnoliopsida</taxon>
        <taxon>eudicotyledons</taxon>
        <taxon>Gunneridae</taxon>
        <taxon>Pentapetalae</taxon>
        <taxon>asterids</taxon>
        <taxon>Ericales</taxon>
        <taxon>Ericaceae</taxon>
        <taxon>Ericoideae</taxon>
        <taxon>Rhodoreae</taxon>
        <taxon>Rhododendron</taxon>
    </lineage>
</organism>
<dbReference type="EMBL" id="CM046392">
    <property type="protein sequence ID" value="KAI8553920.1"/>
    <property type="molecule type" value="Genomic_DNA"/>
</dbReference>
<proteinExistence type="predicted"/>
<gene>
    <name evidence="1" type="ORF">RHMOL_Rhmol05G0054000</name>
</gene>
<protein>
    <submittedName>
        <fullName evidence="1">Uncharacterized protein</fullName>
    </submittedName>
</protein>
<comment type="caution">
    <text evidence="1">The sequence shown here is derived from an EMBL/GenBank/DDBJ whole genome shotgun (WGS) entry which is preliminary data.</text>
</comment>
<accession>A0ACC0NL22</accession>
<evidence type="ECO:0000313" key="1">
    <source>
        <dbReference type="EMBL" id="KAI8553920.1"/>
    </source>
</evidence>
<evidence type="ECO:0000313" key="2">
    <source>
        <dbReference type="Proteomes" id="UP001062846"/>
    </source>
</evidence>
<dbReference type="Proteomes" id="UP001062846">
    <property type="component" value="Chromosome 5"/>
</dbReference>
<keyword evidence="2" id="KW-1185">Reference proteome</keyword>
<sequence length="285" mass="31939">MSSSPLRSKSYHARSVSLPSRSHPLIPHFSEHLCRLCASEATSSSMPSISNRLSGLENLYVCVDDLLLLPQTLQRLARESNEKLVGEALDGYLRLLDACAATKDILSQTKDDVKEQLSVLRRKRDASDIGRYLTSRKKAKKVIQKLLKDLKSIENKETLNVPALENDHESLATFSMLKEVEAVTVSALESLLCYTLGTNVQSRRSGWSLVSKLIHHKRATCQAKETVINEFEKLDAAVDSPISIETVQNLLTELELSIQAVEEVLERLLRHLIRTRVSLLNILNN</sequence>
<reference evidence="1" key="1">
    <citation type="submission" date="2022-02" db="EMBL/GenBank/DDBJ databases">
        <title>Plant Genome Project.</title>
        <authorList>
            <person name="Zhang R.-G."/>
        </authorList>
    </citation>
    <scope>NUCLEOTIDE SEQUENCE</scope>
    <source>
        <strain evidence="1">AT1</strain>
    </source>
</reference>
<name>A0ACC0NL22_RHOML</name>